<dbReference type="EMBL" id="JAPDGR010000730">
    <property type="protein sequence ID" value="KAJ2987853.1"/>
    <property type="molecule type" value="Genomic_DNA"/>
</dbReference>
<protein>
    <submittedName>
        <fullName evidence="1">Uncharacterized protein</fullName>
    </submittedName>
</protein>
<sequence>MRTGTSGVDASAQRYLDVGHSNSLDWSWHRNATADAIVALHKAAKQPAQLRGFATNVANWNAWNLSPGEFARADDSRDLRPSNEQNFARILGAALRARGMPATSTHAVLDTSRNGVMGLRWSWDEWCNVGGAGLGVRPSAETGDDALDAFVWVKRPGESDGVSSERGGDSAGCAAKSAVRPAPERDVWFQGFFEMLVRNAHPKL</sequence>
<proteinExistence type="predicted"/>
<evidence type="ECO:0000313" key="1">
    <source>
        <dbReference type="EMBL" id="KAJ2987853.1"/>
    </source>
</evidence>
<reference evidence="1" key="1">
    <citation type="submission" date="2022-10" db="EMBL/GenBank/DDBJ databases">
        <title>Genome Sequence of Xylaria curta.</title>
        <authorList>
            <person name="Buettner E."/>
        </authorList>
    </citation>
    <scope>NUCLEOTIDE SEQUENCE</scope>
    <source>
        <strain evidence="1">Babe10</strain>
    </source>
</reference>
<gene>
    <name evidence="1" type="ORF">NUW58_g4280</name>
</gene>
<accession>A0ACC1P8K8</accession>
<dbReference type="Proteomes" id="UP001143856">
    <property type="component" value="Unassembled WGS sequence"/>
</dbReference>
<comment type="caution">
    <text evidence="1">The sequence shown here is derived from an EMBL/GenBank/DDBJ whole genome shotgun (WGS) entry which is preliminary data.</text>
</comment>
<evidence type="ECO:0000313" key="2">
    <source>
        <dbReference type="Proteomes" id="UP001143856"/>
    </source>
</evidence>
<organism evidence="1 2">
    <name type="scientific">Xylaria curta</name>
    <dbReference type="NCBI Taxonomy" id="42375"/>
    <lineage>
        <taxon>Eukaryota</taxon>
        <taxon>Fungi</taxon>
        <taxon>Dikarya</taxon>
        <taxon>Ascomycota</taxon>
        <taxon>Pezizomycotina</taxon>
        <taxon>Sordariomycetes</taxon>
        <taxon>Xylariomycetidae</taxon>
        <taxon>Xylariales</taxon>
        <taxon>Xylariaceae</taxon>
        <taxon>Xylaria</taxon>
    </lineage>
</organism>
<keyword evidence="2" id="KW-1185">Reference proteome</keyword>
<name>A0ACC1P8K8_9PEZI</name>